<evidence type="ECO:0000256" key="5">
    <source>
        <dbReference type="ARBA" id="ARBA00023033"/>
    </source>
</evidence>
<comment type="cofactor">
    <cofactor evidence="1">
        <name>FAD</name>
        <dbReference type="ChEBI" id="CHEBI:57692"/>
    </cofactor>
</comment>
<keyword evidence="2" id="KW-0285">Flavoprotein</keyword>
<dbReference type="Gene3D" id="3.50.50.60">
    <property type="entry name" value="FAD/NAD(P)-binding domain"/>
    <property type="match status" value="1"/>
</dbReference>
<comment type="caution">
    <text evidence="7">The sequence shown here is derived from an EMBL/GenBank/DDBJ whole genome shotgun (WGS) entry which is preliminary data.</text>
</comment>
<dbReference type="PANTHER" id="PTHR13789">
    <property type="entry name" value="MONOOXYGENASE"/>
    <property type="match status" value="1"/>
</dbReference>
<dbReference type="PANTHER" id="PTHR13789:SF318">
    <property type="entry name" value="GERANYLGERANYL DIPHOSPHATE REDUCTASE"/>
    <property type="match status" value="1"/>
</dbReference>
<reference evidence="8" key="1">
    <citation type="submission" date="2023-07" db="EMBL/GenBank/DDBJ databases">
        <title>30 novel species of actinomycetes from the DSMZ collection.</title>
        <authorList>
            <person name="Nouioui I."/>
        </authorList>
    </citation>
    <scope>NUCLEOTIDE SEQUENCE [LARGE SCALE GENOMIC DNA]</scope>
    <source>
        <strain evidence="8">DSM 44938</strain>
    </source>
</reference>
<evidence type="ECO:0000313" key="7">
    <source>
        <dbReference type="EMBL" id="MDT0344057.1"/>
    </source>
</evidence>
<dbReference type="SUPFAM" id="SSF51905">
    <property type="entry name" value="FAD/NAD(P)-binding domain"/>
    <property type="match status" value="1"/>
</dbReference>
<keyword evidence="3" id="KW-0274">FAD</keyword>
<dbReference type="SUPFAM" id="SSF54373">
    <property type="entry name" value="FAD-linked reductases, C-terminal domain"/>
    <property type="match status" value="1"/>
</dbReference>
<proteinExistence type="predicted"/>
<evidence type="ECO:0000313" key="8">
    <source>
        <dbReference type="Proteomes" id="UP001183246"/>
    </source>
</evidence>
<dbReference type="InterPro" id="IPR050493">
    <property type="entry name" value="FAD-dep_Monooxygenase_BioMet"/>
</dbReference>
<keyword evidence="8" id="KW-1185">Reference proteome</keyword>
<feature type="domain" description="FAD-binding" evidence="6">
    <location>
        <begin position="11"/>
        <end position="349"/>
    </location>
</feature>
<dbReference type="GO" id="GO:0004497">
    <property type="term" value="F:monooxygenase activity"/>
    <property type="evidence" value="ECO:0007669"/>
    <property type="project" value="UniProtKB-KW"/>
</dbReference>
<evidence type="ECO:0000256" key="3">
    <source>
        <dbReference type="ARBA" id="ARBA00022827"/>
    </source>
</evidence>
<keyword evidence="4" id="KW-0560">Oxidoreductase</keyword>
<gene>
    <name evidence="7" type="ORF">RM590_15735</name>
</gene>
<evidence type="ECO:0000256" key="2">
    <source>
        <dbReference type="ARBA" id="ARBA00022630"/>
    </source>
</evidence>
<organism evidence="7 8">
    <name type="scientific">Streptomyces litchfieldiae</name>
    <dbReference type="NCBI Taxonomy" id="3075543"/>
    <lineage>
        <taxon>Bacteria</taxon>
        <taxon>Bacillati</taxon>
        <taxon>Actinomycetota</taxon>
        <taxon>Actinomycetes</taxon>
        <taxon>Kitasatosporales</taxon>
        <taxon>Streptomycetaceae</taxon>
        <taxon>Streptomyces</taxon>
    </lineage>
</organism>
<accession>A0ABU2MR06</accession>
<dbReference type="Pfam" id="PF01494">
    <property type="entry name" value="FAD_binding_3"/>
    <property type="match status" value="1"/>
</dbReference>
<dbReference type="Proteomes" id="UP001183246">
    <property type="component" value="Unassembled WGS sequence"/>
</dbReference>
<name>A0ABU2MR06_9ACTN</name>
<dbReference type="EMBL" id="JAVREL010000008">
    <property type="protein sequence ID" value="MDT0344057.1"/>
    <property type="molecule type" value="Genomic_DNA"/>
</dbReference>
<dbReference type="PRINTS" id="PR00420">
    <property type="entry name" value="RNGMNOXGNASE"/>
</dbReference>
<protein>
    <submittedName>
        <fullName evidence="7">FAD-dependent monooxygenase</fullName>
    </submittedName>
</protein>
<dbReference type="RefSeq" id="WP_311705189.1">
    <property type="nucleotide sequence ID" value="NZ_JAVREL010000008.1"/>
</dbReference>
<evidence type="ECO:0000259" key="6">
    <source>
        <dbReference type="Pfam" id="PF01494"/>
    </source>
</evidence>
<dbReference type="InterPro" id="IPR036188">
    <property type="entry name" value="FAD/NAD-bd_sf"/>
</dbReference>
<evidence type="ECO:0000256" key="1">
    <source>
        <dbReference type="ARBA" id="ARBA00001974"/>
    </source>
</evidence>
<evidence type="ECO:0000256" key="4">
    <source>
        <dbReference type="ARBA" id="ARBA00023002"/>
    </source>
</evidence>
<sequence>MTAHAGGPGRIAVVGAGIAGLTLALALARAGIRCEIYEQAGQLREVGAGVQIAPNAARLLRRLGLAPRLDAVAVRARAVEMRRWDDGRLLSRGELGAACEARWGAPYYLVHRADLHRALLAEIEDGRLHLGSRCLRVEEHGEDVRLHFADGSVREADVVVGADGIRSVVRDALATDRPRFSGQSIYRGLVPAGELPFLLDEPKVRLWFGPGQHCVCYPVAAGRWISVGATAPAGDWPVESWTAEGKPEELLCAYRGWHEEVGLVLGALRSVGHWALHDRDPLPRWRGRAIAVAGDSAHPMLPFMAQGANQAVEDAVVLAGCLAAAGPRNVPAALARYERLRKPRTDRIQRMSRANARTFHLGDGQGQHERDLALDRRHRDDQEWLYGHDAGALVG</sequence>
<dbReference type="InterPro" id="IPR002938">
    <property type="entry name" value="FAD-bd"/>
</dbReference>
<keyword evidence="5 7" id="KW-0503">Monooxygenase</keyword>